<reference evidence="2 3" key="1">
    <citation type="submission" date="2020-09" db="EMBL/GenBank/DDBJ databases">
        <title>Bacillus nautilus sp. nov., Chryseoglobus crepusculi sp. nov, and Psychrobacter noctis sp. nov., isolated from deep-sea sponges from the equatorial Atlantic.</title>
        <authorList>
            <person name="Stennett H.L."/>
            <person name="Williams S.E."/>
        </authorList>
    </citation>
    <scope>NUCLEOTIDE SEQUENCE [LARGE SCALE GENOMIC DNA]</scope>
    <source>
        <strain evidence="2 3">28M-24</strain>
    </source>
</reference>
<name>A0ABR8LR88_9FLAO</name>
<dbReference type="Proteomes" id="UP000627521">
    <property type="component" value="Unassembled WGS sequence"/>
</dbReference>
<proteinExistence type="predicted"/>
<comment type="caution">
    <text evidence="2">The sequence shown here is derived from an EMBL/GenBank/DDBJ whole genome shotgun (WGS) entry which is preliminary data.</text>
</comment>
<feature type="domain" description="GP-PDE" evidence="1">
    <location>
        <begin position="4"/>
        <end position="228"/>
    </location>
</feature>
<sequence>MSEILKFGHRGAKGYVTENTLASIQKAMDLGVDGIEIDVHVCKTGELIVFHDFTLDRITNGTGEIGKFSLSEIKQLKVEKLYSIPTLTEVLDVINNTIIINIELKGENTAKPTCAIIQDYIETKNWTMDNFIVSSFQEKELVDVFNHNPKIPLGVLTKASVNQALVLAKKINAKAIHPNLALLSKDNVKQAQEAGYKVNVWTVNTKQAIERMKRYNVDAIISDFPDRL</sequence>
<dbReference type="RefSeq" id="WP_191101037.1">
    <property type="nucleotide sequence ID" value="NZ_JACXXH010000002.1"/>
</dbReference>
<dbReference type="PANTHER" id="PTHR46211">
    <property type="entry name" value="GLYCEROPHOSPHORYL DIESTER PHOSPHODIESTERASE"/>
    <property type="match status" value="1"/>
</dbReference>
<dbReference type="InterPro" id="IPR030395">
    <property type="entry name" value="GP_PDE_dom"/>
</dbReference>
<dbReference type="SUPFAM" id="SSF51695">
    <property type="entry name" value="PLC-like phosphodiesterases"/>
    <property type="match status" value="1"/>
</dbReference>
<dbReference type="PROSITE" id="PS51704">
    <property type="entry name" value="GP_PDE"/>
    <property type="match status" value="1"/>
</dbReference>
<dbReference type="PANTHER" id="PTHR46211:SF14">
    <property type="entry name" value="GLYCEROPHOSPHODIESTER PHOSPHODIESTERASE"/>
    <property type="match status" value="1"/>
</dbReference>
<dbReference type="Pfam" id="PF03009">
    <property type="entry name" value="GDPD"/>
    <property type="match status" value="1"/>
</dbReference>
<organism evidence="2 3">
    <name type="scientific">Olleya marilimosa</name>
    <dbReference type="NCBI Taxonomy" id="272164"/>
    <lineage>
        <taxon>Bacteria</taxon>
        <taxon>Pseudomonadati</taxon>
        <taxon>Bacteroidota</taxon>
        <taxon>Flavobacteriia</taxon>
        <taxon>Flavobacteriales</taxon>
        <taxon>Flavobacteriaceae</taxon>
    </lineage>
</organism>
<evidence type="ECO:0000313" key="3">
    <source>
        <dbReference type="Proteomes" id="UP000627521"/>
    </source>
</evidence>
<dbReference type="Gene3D" id="3.20.20.190">
    <property type="entry name" value="Phosphatidylinositol (PI) phosphodiesterase"/>
    <property type="match status" value="1"/>
</dbReference>
<gene>
    <name evidence="2" type="ORF">IEG06_04645</name>
</gene>
<keyword evidence="3" id="KW-1185">Reference proteome</keyword>
<dbReference type="InterPro" id="IPR017946">
    <property type="entry name" value="PLC-like_Pdiesterase_TIM-brl"/>
</dbReference>
<accession>A0ABR8LR88</accession>
<dbReference type="EMBL" id="JACXXH010000002">
    <property type="protein sequence ID" value="MBD3862729.1"/>
    <property type="molecule type" value="Genomic_DNA"/>
</dbReference>
<protein>
    <submittedName>
        <fullName evidence="2">Glycerophosphodiester phosphodiesterase</fullName>
    </submittedName>
</protein>
<evidence type="ECO:0000313" key="2">
    <source>
        <dbReference type="EMBL" id="MBD3862729.1"/>
    </source>
</evidence>
<evidence type="ECO:0000259" key="1">
    <source>
        <dbReference type="PROSITE" id="PS51704"/>
    </source>
</evidence>